<keyword evidence="4" id="KW-0238">DNA-binding</keyword>
<dbReference type="Pfam" id="PF00010">
    <property type="entry name" value="HLH"/>
    <property type="match status" value="1"/>
</dbReference>
<dbReference type="CDD" id="cd18913">
    <property type="entry name" value="bHLH-O_hairy_like"/>
    <property type="match status" value="1"/>
</dbReference>
<dbReference type="SMART" id="SM00353">
    <property type="entry name" value="HLH"/>
    <property type="match status" value="1"/>
</dbReference>
<dbReference type="GO" id="GO:0046983">
    <property type="term" value="F:protein dimerization activity"/>
    <property type="evidence" value="ECO:0007669"/>
    <property type="project" value="InterPro"/>
</dbReference>
<feature type="region of interest" description="Disordered" evidence="7">
    <location>
        <begin position="268"/>
        <end position="292"/>
    </location>
</feature>
<dbReference type="KEGG" id="gfs:119636796"/>
<dbReference type="Gene3D" id="4.10.280.10">
    <property type="entry name" value="Helix-loop-helix DNA-binding domain"/>
    <property type="match status" value="1"/>
</dbReference>
<dbReference type="Proteomes" id="UP000092443">
    <property type="component" value="Unplaced"/>
</dbReference>
<feature type="region of interest" description="Disordered" evidence="7">
    <location>
        <begin position="338"/>
        <end position="405"/>
    </location>
</feature>
<feature type="region of interest" description="Disordered" evidence="7">
    <location>
        <begin position="497"/>
        <end position="517"/>
    </location>
</feature>
<keyword evidence="2" id="KW-0217">Developmental protein</keyword>
<dbReference type="Pfam" id="PF07527">
    <property type="entry name" value="Hairy_orange"/>
    <property type="match status" value="1"/>
</dbReference>
<evidence type="ECO:0000256" key="5">
    <source>
        <dbReference type="ARBA" id="ARBA00023163"/>
    </source>
</evidence>
<evidence type="ECO:0000256" key="7">
    <source>
        <dbReference type="SAM" id="MobiDB-lite"/>
    </source>
</evidence>
<dbReference type="GO" id="GO:0005634">
    <property type="term" value="C:nucleus"/>
    <property type="evidence" value="ECO:0007669"/>
    <property type="project" value="UniProtKB-SubCell"/>
</dbReference>
<evidence type="ECO:0000256" key="1">
    <source>
        <dbReference type="ARBA" id="ARBA00004123"/>
    </source>
</evidence>
<dbReference type="GO" id="GO:1990837">
    <property type="term" value="F:sequence-specific double-stranded DNA binding"/>
    <property type="evidence" value="ECO:0007669"/>
    <property type="project" value="UniProtKB-ARBA"/>
</dbReference>
<dbReference type="AlphaFoldDB" id="A0A9C5YVN0"/>
<accession>A0A9C5YVN0</accession>
<sequence length="517" mass="56357">MDYKNEFQSDDDFDCSNSYNDNYQNQSNSNGQNQYNNGSNHGTNTAGMSKAELRKTNKPIMEKRRRARINHCLNELKSLILEAMKKDPARHTKLEKADILEMTVKHLQSVQRQQLNMAIQTDPTVIHKFKTGFMECADEVNRYINQLEGIDAAVKQRLNNHLSGCVTNLEQIGSMSQFTNGYRSGAAPNGFGFAGTLGSLPTTLPLTSSLFPALPQDLNNNQAAAIQMGGVQLIPSRLPSGEFALIMPNSASGGNSMTSALLNSNSNSGLGTWPTAPNNSNNGNNSLGQISPQINDFATNFKRLSAFTKPHASQSNTTVPNMKIPTISHSQYQQTTMTGNYHHHQQQQQQQQQHQQQQQQQQAFNSTTTASPPLSPISSISSSHNEDSILHNSSDFNNSQDNASATNLNKQTSFTGAFATPPSSAESSFVLCTTAPAIHLQQQQVSSTSGSELSSSTSSTSSSSSGTSSNNSLKRSFSETIDPSICSEDESTACKKYAKESGAHDQDHDDQSVWRPW</sequence>
<keyword evidence="10" id="KW-1185">Reference proteome</keyword>
<feature type="compositionally biased region" description="Low complexity" evidence="7">
    <location>
        <begin position="16"/>
        <end position="40"/>
    </location>
</feature>
<evidence type="ECO:0000256" key="6">
    <source>
        <dbReference type="ARBA" id="ARBA00023242"/>
    </source>
</evidence>
<protein>
    <submittedName>
        <fullName evidence="11">Protein deadpan</fullName>
    </submittedName>
</protein>
<dbReference type="PROSITE" id="PS50888">
    <property type="entry name" value="BHLH"/>
    <property type="match status" value="1"/>
</dbReference>
<reference evidence="11" key="1">
    <citation type="submission" date="2025-08" db="UniProtKB">
        <authorList>
            <consortium name="RefSeq"/>
        </authorList>
    </citation>
    <scope>IDENTIFICATION</scope>
    <source>
        <tissue evidence="11">Whole body pupa</tissue>
    </source>
</reference>
<dbReference type="SMART" id="SM00511">
    <property type="entry name" value="ORANGE"/>
    <property type="match status" value="1"/>
</dbReference>
<evidence type="ECO:0000259" key="9">
    <source>
        <dbReference type="PROSITE" id="PS51054"/>
    </source>
</evidence>
<dbReference type="SUPFAM" id="SSF158457">
    <property type="entry name" value="Orange domain-like"/>
    <property type="match status" value="1"/>
</dbReference>
<dbReference type="InterPro" id="IPR011598">
    <property type="entry name" value="bHLH_dom"/>
</dbReference>
<dbReference type="FunFam" id="4.10.280.10:FF:000009">
    <property type="entry name" value="Transcription factor HES-1"/>
    <property type="match status" value="1"/>
</dbReference>
<comment type="subcellular location">
    <subcellularLocation>
        <location evidence="1">Nucleus</location>
    </subcellularLocation>
</comment>
<dbReference type="RefSeq" id="XP_037888336.1">
    <property type="nucleotide sequence ID" value="XM_038032408.1"/>
</dbReference>
<feature type="domain" description="Orange" evidence="9">
    <location>
        <begin position="129"/>
        <end position="162"/>
    </location>
</feature>
<gene>
    <name evidence="11" type="primary">LOC119636796</name>
</gene>
<keyword evidence="5" id="KW-0804">Transcription</keyword>
<dbReference type="InterPro" id="IPR050370">
    <property type="entry name" value="HES_HEY"/>
</dbReference>
<evidence type="ECO:0000313" key="10">
    <source>
        <dbReference type="Proteomes" id="UP000092443"/>
    </source>
</evidence>
<dbReference type="PROSITE" id="PS51054">
    <property type="entry name" value="ORANGE"/>
    <property type="match status" value="1"/>
</dbReference>
<dbReference type="InterPro" id="IPR003650">
    <property type="entry name" value="Orange_dom"/>
</dbReference>
<keyword evidence="3" id="KW-0805">Transcription regulation</keyword>
<dbReference type="GO" id="GO:0006355">
    <property type="term" value="P:regulation of DNA-templated transcription"/>
    <property type="evidence" value="ECO:0007669"/>
    <property type="project" value="InterPro"/>
</dbReference>
<name>A0A9C5YVN0_9MUSC</name>
<organism evidence="10 11">
    <name type="scientific">Glossina fuscipes</name>
    <dbReference type="NCBI Taxonomy" id="7396"/>
    <lineage>
        <taxon>Eukaryota</taxon>
        <taxon>Metazoa</taxon>
        <taxon>Ecdysozoa</taxon>
        <taxon>Arthropoda</taxon>
        <taxon>Hexapoda</taxon>
        <taxon>Insecta</taxon>
        <taxon>Pterygota</taxon>
        <taxon>Neoptera</taxon>
        <taxon>Endopterygota</taxon>
        <taxon>Diptera</taxon>
        <taxon>Brachycera</taxon>
        <taxon>Muscomorpha</taxon>
        <taxon>Hippoboscoidea</taxon>
        <taxon>Glossinidae</taxon>
        <taxon>Glossina</taxon>
    </lineage>
</organism>
<dbReference type="PANTHER" id="PTHR10985">
    <property type="entry name" value="BASIC HELIX-LOOP-HELIX TRANSCRIPTION FACTOR, HES-RELATED"/>
    <property type="match status" value="1"/>
</dbReference>
<dbReference type="GeneID" id="119636796"/>
<feature type="domain" description="BHLH" evidence="8">
    <location>
        <begin position="53"/>
        <end position="110"/>
    </location>
</feature>
<feature type="region of interest" description="Disordered" evidence="7">
    <location>
        <begin position="1"/>
        <end position="58"/>
    </location>
</feature>
<keyword evidence="6" id="KW-0539">Nucleus</keyword>
<dbReference type="Gene3D" id="6.10.250.980">
    <property type="match status" value="1"/>
</dbReference>
<feature type="compositionally biased region" description="Polar residues" evidence="7">
    <location>
        <begin position="390"/>
        <end position="405"/>
    </location>
</feature>
<dbReference type="SUPFAM" id="SSF47459">
    <property type="entry name" value="HLH, helix-loop-helix DNA-binding domain"/>
    <property type="match status" value="1"/>
</dbReference>
<evidence type="ECO:0000256" key="3">
    <source>
        <dbReference type="ARBA" id="ARBA00023015"/>
    </source>
</evidence>
<feature type="region of interest" description="Disordered" evidence="7">
    <location>
        <begin position="443"/>
        <end position="484"/>
    </location>
</feature>
<feature type="compositionally biased region" description="Low complexity" evidence="7">
    <location>
        <begin position="446"/>
        <end position="473"/>
    </location>
</feature>
<feature type="compositionally biased region" description="Low complexity" evidence="7">
    <location>
        <begin position="346"/>
        <end position="383"/>
    </location>
</feature>
<evidence type="ECO:0000256" key="4">
    <source>
        <dbReference type="ARBA" id="ARBA00023125"/>
    </source>
</evidence>
<proteinExistence type="predicted"/>
<dbReference type="InterPro" id="IPR036638">
    <property type="entry name" value="HLH_DNA-bd_sf"/>
</dbReference>
<evidence type="ECO:0000259" key="8">
    <source>
        <dbReference type="PROSITE" id="PS50888"/>
    </source>
</evidence>
<evidence type="ECO:0000313" key="11">
    <source>
        <dbReference type="RefSeq" id="XP_037888336.1"/>
    </source>
</evidence>
<evidence type="ECO:0000256" key="2">
    <source>
        <dbReference type="ARBA" id="ARBA00022473"/>
    </source>
</evidence>